<dbReference type="InterPro" id="IPR038078">
    <property type="entry name" value="PhoU-like_sf"/>
</dbReference>
<dbReference type="GO" id="GO:0044341">
    <property type="term" value="P:sodium-dependent phosphate transport"/>
    <property type="evidence" value="ECO:0007669"/>
    <property type="project" value="InterPro"/>
</dbReference>
<name>A0A967EYJ1_9PROT</name>
<dbReference type="NCBIfam" id="TIGR00704">
    <property type="entry name" value="NaPi_cotrn_rel"/>
    <property type="match status" value="1"/>
</dbReference>
<dbReference type="Pfam" id="PF02690">
    <property type="entry name" value="Na_Pi_cotrans"/>
    <property type="match status" value="2"/>
</dbReference>
<dbReference type="GO" id="GO:0005886">
    <property type="term" value="C:plasma membrane"/>
    <property type="evidence" value="ECO:0007669"/>
    <property type="project" value="UniProtKB-SubCell"/>
</dbReference>
<dbReference type="RefSeq" id="WP_167225755.1">
    <property type="nucleotide sequence ID" value="NZ_JAAQPH010000010.1"/>
</dbReference>
<dbReference type="NCBIfam" id="NF037997">
    <property type="entry name" value="Na_Pi_symport"/>
    <property type="match status" value="1"/>
</dbReference>
<feature type="transmembrane region" description="Helical" evidence="6">
    <location>
        <begin position="106"/>
        <end position="128"/>
    </location>
</feature>
<dbReference type="InterPro" id="IPR003841">
    <property type="entry name" value="Na/Pi_transpt"/>
</dbReference>
<dbReference type="InterPro" id="IPR004633">
    <property type="entry name" value="NaPi_cotrn-rel/YqeW-like"/>
</dbReference>
<evidence type="ECO:0000256" key="4">
    <source>
        <dbReference type="ARBA" id="ARBA00022989"/>
    </source>
</evidence>
<dbReference type="EMBL" id="JAAQPH010000010">
    <property type="protein sequence ID" value="NIA69802.1"/>
    <property type="molecule type" value="Genomic_DNA"/>
</dbReference>
<feature type="transmembrane region" description="Helical" evidence="6">
    <location>
        <begin position="140"/>
        <end position="159"/>
    </location>
</feature>
<keyword evidence="5 6" id="KW-0472">Membrane</keyword>
<dbReference type="InterPro" id="IPR026022">
    <property type="entry name" value="PhoU_dom"/>
</dbReference>
<evidence type="ECO:0000256" key="3">
    <source>
        <dbReference type="ARBA" id="ARBA00022692"/>
    </source>
</evidence>
<dbReference type="Pfam" id="PF01895">
    <property type="entry name" value="PhoU"/>
    <property type="match status" value="1"/>
</dbReference>
<keyword evidence="3 6" id="KW-0812">Transmembrane</keyword>
<protein>
    <submittedName>
        <fullName evidence="8">Na/Pi cotransporter family protein</fullName>
    </submittedName>
</protein>
<dbReference type="Gene3D" id="1.20.58.220">
    <property type="entry name" value="Phosphate transport system protein phou homolog 2, domain 2"/>
    <property type="match status" value="1"/>
</dbReference>
<evidence type="ECO:0000256" key="2">
    <source>
        <dbReference type="ARBA" id="ARBA00022475"/>
    </source>
</evidence>
<comment type="subcellular location">
    <subcellularLocation>
        <location evidence="1">Cell membrane</location>
        <topology evidence="1">Multi-pass membrane protein</topology>
    </subcellularLocation>
</comment>
<sequence length="561" mass="59641">MGTGLNHFDLWTGLFGGLALFLFGMDLMTRALKRAAGDHMKELLGKFTRNRIVGVGMGALVTGMVNSSSVTTVILVGFISAGLMSMAQSVSVIMGANIGSTVTAQILAFNVTRFALPMITAGFLLSFLSRAENWREYGRIVLGMGLVFFGMGVMSTAMAPLRSYEPFIDFIATLSHPLAAALVGAAFTAVIQSSAATTGIVIVLAGQNLIGLETAIAVALGANIGTCATAGLAVIGKPREAVRAALVHVLFNVAGVLIWIGLIGELADLVRSISPGAQVLGAAGANAEAPRQIANAHTIFNVANTLIFIGFTPQIARLVEWMVPDRPLSDEAPLTPKFLDDNLLSTPAIALQNARHEIGRMGDYVHDMLLRSQSAALGESRRELDDLEALDRPVDELHRAIIAYLGRVSLTSLSAEQARILMQLVEIANDLEHVADRVASDIVTSARKRIDERATIRADSIEHINTFYAEVARALSGALAAVMTHDRNAAAGVRGMKRGVSQIARAIERDSFLQLPAGKGPGVHGYVREVELLEILDGVFKIARRIARSELHLADAIAAGD</sequence>
<feature type="transmembrane region" description="Helical" evidence="6">
    <location>
        <begin position="53"/>
        <end position="86"/>
    </location>
</feature>
<dbReference type="PANTHER" id="PTHR10010">
    <property type="entry name" value="SOLUTE CARRIER FAMILY 34 SODIUM PHOSPHATE , MEMBER 2-RELATED"/>
    <property type="match status" value="1"/>
</dbReference>
<keyword evidence="9" id="KW-1185">Reference proteome</keyword>
<evidence type="ECO:0000256" key="1">
    <source>
        <dbReference type="ARBA" id="ARBA00004651"/>
    </source>
</evidence>
<proteinExistence type="predicted"/>
<dbReference type="PANTHER" id="PTHR10010:SF46">
    <property type="entry name" value="SODIUM-DEPENDENT PHOSPHATE TRANSPORT PROTEIN 2B"/>
    <property type="match status" value="1"/>
</dbReference>
<feature type="transmembrane region" description="Helical" evidence="6">
    <location>
        <begin position="179"/>
        <end position="204"/>
    </location>
</feature>
<evidence type="ECO:0000259" key="7">
    <source>
        <dbReference type="Pfam" id="PF01895"/>
    </source>
</evidence>
<dbReference type="AlphaFoldDB" id="A0A967EYJ1"/>
<evidence type="ECO:0000313" key="8">
    <source>
        <dbReference type="EMBL" id="NIA69802.1"/>
    </source>
</evidence>
<feature type="transmembrane region" description="Helical" evidence="6">
    <location>
        <begin position="12"/>
        <end position="32"/>
    </location>
</feature>
<evidence type="ECO:0000256" key="5">
    <source>
        <dbReference type="ARBA" id="ARBA00023136"/>
    </source>
</evidence>
<accession>A0A967EYJ1</accession>
<evidence type="ECO:0000313" key="9">
    <source>
        <dbReference type="Proteomes" id="UP000761264"/>
    </source>
</evidence>
<feature type="transmembrane region" description="Helical" evidence="6">
    <location>
        <begin position="216"/>
        <end position="235"/>
    </location>
</feature>
<reference evidence="8" key="1">
    <citation type="submission" date="2020-03" db="EMBL/GenBank/DDBJ databases">
        <title>Genome of Pelagibius litoralis DSM 21314T.</title>
        <authorList>
            <person name="Wang G."/>
        </authorList>
    </citation>
    <scope>NUCLEOTIDE SEQUENCE</scope>
    <source>
        <strain evidence="8">DSM 21314</strain>
    </source>
</reference>
<feature type="transmembrane region" description="Helical" evidence="6">
    <location>
        <begin position="241"/>
        <end position="262"/>
    </location>
</feature>
<keyword evidence="4 6" id="KW-1133">Transmembrane helix</keyword>
<feature type="domain" description="PhoU" evidence="7">
    <location>
        <begin position="359"/>
        <end position="438"/>
    </location>
</feature>
<gene>
    <name evidence="8" type="ORF">HBA54_14455</name>
</gene>
<dbReference type="SUPFAM" id="SSF109755">
    <property type="entry name" value="PhoU-like"/>
    <property type="match status" value="1"/>
</dbReference>
<organism evidence="8 9">
    <name type="scientific">Pelagibius litoralis</name>
    <dbReference type="NCBI Taxonomy" id="374515"/>
    <lineage>
        <taxon>Bacteria</taxon>
        <taxon>Pseudomonadati</taxon>
        <taxon>Pseudomonadota</taxon>
        <taxon>Alphaproteobacteria</taxon>
        <taxon>Rhodospirillales</taxon>
        <taxon>Rhodovibrionaceae</taxon>
        <taxon>Pelagibius</taxon>
    </lineage>
</organism>
<dbReference type="GO" id="GO:0005436">
    <property type="term" value="F:sodium:phosphate symporter activity"/>
    <property type="evidence" value="ECO:0007669"/>
    <property type="project" value="InterPro"/>
</dbReference>
<keyword evidence="2" id="KW-1003">Cell membrane</keyword>
<evidence type="ECO:0000256" key="6">
    <source>
        <dbReference type="SAM" id="Phobius"/>
    </source>
</evidence>
<comment type="caution">
    <text evidence="8">The sequence shown here is derived from an EMBL/GenBank/DDBJ whole genome shotgun (WGS) entry which is preliminary data.</text>
</comment>
<dbReference type="Proteomes" id="UP000761264">
    <property type="component" value="Unassembled WGS sequence"/>
</dbReference>